<dbReference type="GO" id="GO:0046873">
    <property type="term" value="F:metal ion transmembrane transporter activity"/>
    <property type="evidence" value="ECO:0007669"/>
    <property type="project" value="InterPro"/>
</dbReference>
<dbReference type="InterPro" id="IPR045863">
    <property type="entry name" value="CorA_TM1_TM2"/>
</dbReference>
<feature type="transmembrane region" description="Helical" evidence="6">
    <location>
        <begin position="511"/>
        <end position="530"/>
    </location>
</feature>
<evidence type="ECO:0000256" key="5">
    <source>
        <dbReference type="SAM" id="MobiDB-lite"/>
    </source>
</evidence>
<keyword evidence="8" id="KW-1185">Reference proteome</keyword>
<feature type="transmembrane region" description="Helical" evidence="6">
    <location>
        <begin position="478"/>
        <end position="499"/>
    </location>
</feature>
<comment type="subcellular location">
    <subcellularLocation>
        <location evidence="1">Membrane</location>
        <topology evidence="1">Multi-pass membrane protein</topology>
    </subcellularLocation>
</comment>
<evidence type="ECO:0000256" key="3">
    <source>
        <dbReference type="ARBA" id="ARBA00022989"/>
    </source>
</evidence>
<gene>
    <name evidence="7" type="ORF">HMPREF1541_05777</name>
</gene>
<evidence type="ECO:0000256" key="6">
    <source>
        <dbReference type="SAM" id="Phobius"/>
    </source>
</evidence>
<sequence length="588" mass="66329">MEVLPDLREATPCPGCDTETSSPLSEDNLARLINLIQQRTRILDEFIQEVTNWEDYATLEAEKSEKNKWLSLLEAARDTAKPANASYLRRVESEWRGLPGSHELGSYIRHGRLSNRQISTSAWAHLAWQDYVPPSYRFETSKTVILRLAVMPVSMGSSTDITWHKFPADVPNHLAAHWDLLHMHDGNLISVFLIDDIGPADVVFFGHWLRMAPSVFVSHLWRDLLDTHLDHGVQFVEFPSVRAPYDERIDTRGMVLTSPIPAVKSPAARLDLQKTGFEVKTVLDRAYDPSLAESLLDIDEIRRHADIPGGLSGASIIADALSVCRTYEWPRFCAIRESQLIMRLIHMLALAAAINSIQEVLDANIRVMRHLPTEERIATVRVIDSRASALRVLLNQHHDTIEHLLRDEALQIPSSIIAKMREITSAAIQTAAALHKKLDALALLIRREQETTLTDLQIELTQTQIRESRKAIEQATTVTRLTILAFVYIPTSCVCGIFGMNFVQTPDGFEISTFAITLSIVLTTTVWLAFAHKFTTFAVRVCFYHTRQAFEASEGERRRRVPDACRVLAGVHCIDTRRPVAPLQTHVP</sequence>
<dbReference type="AlphaFoldDB" id="W2RSR2"/>
<dbReference type="GeneID" id="19973116"/>
<dbReference type="VEuPathDB" id="FungiDB:HMPREF1541_05777"/>
<dbReference type="GO" id="GO:0016020">
    <property type="term" value="C:membrane"/>
    <property type="evidence" value="ECO:0007669"/>
    <property type="project" value="UniProtKB-SubCell"/>
</dbReference>
<evidence type="ECO:0000256" key="2">
    <source>
        <dbReference type="ARBA" id="ARBA00022692"/>
    </source>
</evidence>
<evidence type="ECO:0000313" key="8">
    <source>
        <dbReference type="Proteomes" id="UP000030752"/>
    </source>
</evidence>
<evidence type="ECO:0000256" key="4">
    <source>
        <dbReference type="ARBA" id="ARBA00023136"/>
    </source>
</evidence>
<keyword evidence="2 6" id="KW-0812">Transmembrane</keyword>
<feature type="region of interest" description="Disordered" evidence="5">
    <location>
        <begin position="1"/>
        <end position="23"/>
    </location>
</feature>
<dbReference type="InParanoid" id="W2RSR2"/>
<organism evidence="7 8">
    <name type="scientific">Cyphellophora europaea (strain CBS 101466)</name>
    <name type="common">Phialophora europaea</name>
    <dbReference type="NCBI Taxonomy" id="1220924"/>
    <lineage>
        <taxon>Eukaryota</taxon>
        <taxon>Fungi</taxon>
        <taxon>Dikarya</taxon>
        <taxon>Ascomycota</taxon>
        <taxon>Pezizomycotina</taxon>
        <taxon>Eurotiomycetes</taxon>
        <taxon>Chaetothyriomycetidae</taxon>
        <taxon>Chaetothyriales</taxon>
        <taxon>Cyphellophoraceae</taxon>
        <taxon>Cyphellophora</taxon>
    </lineage>
</organism>
<dbReference type="InterPro" id="IPR002523">
    <property type="entry name" value="MgTranspt_CorA/ZnTranspt_ZntB"/>
</dbReference>
<dbReference type="SUPFAM" id="SSF144083">
    <property type="entry name" value="Magnesium transport protein CorA, transmembrane region"/>
    <property type="match status" value="1"/>
</dbReference>
<evidence type="ECO:0000313" key="7">
    <source>
        <dbReference type="EMBL" id="ETN39551.1"/>
    </source>
</evidence>
<dbReference type="Proteomes" id="UP000030752">
    <property type="component" value="Unassembled WGS sequence"/>
</dbReference>
<keyword evidence="4 6" id="KW-0472">Membrane</keyword>
<name>W2RSR2_CYPE1</name>
<reference evidence="7 8" key="1">
    <citation type="submission" date="2013-03" db="EMBL/GenBank/DDBJ databases">
        <title>The Genome Sequence of Phialophora europaea CBS 101466.</title>
        <authorList>
            <consortium name="The Broad Institute Genomics Platform"/>
            <person name="Cuomo C."/>
            <person name="de Hoog S."/>
            <person name="Gorbushina A."/>
            <person name="Walker B."/>
            <person name="Young S.K."/>
            <person name="Zeng Q."/>
            <person name="Gargeya S."/>
            <person name="Fitzgerald M."/>
            <person name="Haas B."/>
            <person name="Abouelleil A."/>
            <person name="Allen A.W."/>
            <person name="Alvarado L."/>
            <person name="Arachchi H.M."/>
            <person name="Berlin A.M."/>
            <person name="Chapman S.B."/>
            <person name="Gainer-Dewar J."/>
            <person name="Goldberg J."/>
            <person name="Griggs A."/>
            <person name="Gujja S."/>
            <person name="Hansen M."/>
            <person name="Howarth C."/>
            <person name="Imamovic A."/>
            <person name="Ireland A."/>
            <person name="Larimer J."/>
            <person name="McCowan C."/>
            <person name="Murphy C."/>
            <person name="Pearson M."/>
            <person name="Poon T.W."/>
            <person name="Priest M."/>
            <person name="Roberts A."/>
            <person name="Saif S."/>
            <person name="Shea T."/>
            <person name="Sisk P."/>
            <person name="Sykes S."/>
            <person name="Wortman J."/>
            <person name="Nusbaum C."/>
            <person name="Birren B."/>
        </authorList>
    </citation>
    <scope>NUCLEOTIDE SEQUENCE [LARGE SCALE GENOMIC DNA]</scope>
    <source>
        <strain evidence="7 8">CBS 101466</strain>
    </source>
</reference>
<dbReference type="HOGENOM" id="CLU_463810_0_0_1"/>
<dbReference type="RefSeq" id="XP_008718336.1">
    <property type="nucleotide sequence ID" value="XM_008720114.1"/>
</dbReference>
<evidence type="ECO:0000256" key="1">
    <source>
        <dbReference type="ARBA" id="ARBA00004141"/>
    </source>
</evidence>
<proteinExistence type="predicted"/>
<dbReference type="EMBL" id="KB822721">
    <property type="protein sequence ID" value="ETN39551.1"/>
    <property type="molecule type" value="Genomic_DNA"/>
</dbReference>
<accession>W2RSR2</accession>
<protein>
    <submittedName>
        <fullName evidence="7">Uncharacterized protein</fullName>
    </submittedName>
</protein>
<dbReference type="Gene3D" id="1.20.58.340">
    <property type="entry name" value="Magnesium transport protein CorA, transmembrane region"/>
    <property type="match status" value="1"/>
</dbReference>
<dbReference type="OrthoDB" id="4137041at2759"/>
<keyword evidence="3 6" id="KW-1133">Transmembrane helix</keyword>
<dbReference type="Pfam" id="PF01544">
    <property type="entry name" value="CorA"/>
    <property type="match status" value="1"/>
</dbReference>